<gene>
    <name evidence="1" type="ORF">CSUI_006028</name>
</gene>
<protein>
    <submittedName>
        <fullName evidence="1">Uncharacterized protein</fullName>
    </submittedName>
</protein>
<accession>A0A2C6KVY3</accession>
<dbReference type="GeneID" id="94429404"/>
<dbReference type="Proteomes" id="UP000221165">
    <property type="component" value="Unassembled WGS sequence"/>
</dbReference>
<comment type="caution">
    <text evidence="1">The sequence shown here is derived from an EMBL/GenBank/DDBJ whole genome shotgun (WGS) entry which is preliminary data.</text>
</comment>
<dbReference type="VEuPathDB" id="ToxoDB:CSUI_006028"/>
<dbReference type="EMBL" id="MIGC01003007">
    <property type="protein sequence ID" value="PHJ20146.1"/>
    <property type="molecule type" value="Genomic_DNA"/>
</dbReference>
<dbReference type="AlphaFoldDB" id="A0A2C6KVY3"/>
<sequence length="41" mass="4551">MCMNGAGVAPRTPVFVIENRRSVRKLLSFVPVVTRGSTAWF</sequence>
<proteinExistence type="predicted"/>
<evidence type="ECO:0000313" key="2">
    <source>
        <dbReference type="Proteomes" id="UP000221165"/>
    </source>
</evidence>
<name>A0A2C6KVY3_9APIC</name>
<dbReference type="RefSeq" id="XP_067921837.1">
    <property type="nucleotide sequence ID" value="XM_068066193.1"/>
</dbReference>
<keyword evidence="2" id="KW-1185">Reference proteome</keyword>
<organism evidence="1 2">
    <name type="scientific">Cystoisospora suis</name>
    <dbReference type="NCBI Taxonomy" id="483139"/>
    <lineage>
        <taxon>Eukaryota</taxon>
        <taxon>Sar</taxon>
        <taxon>Alveolata</taxon>
        <taxon>Apicomplexa</taxon>
        <taxon>Conoidasida</taxon>
        <taxon>Coccidia</taxon>
        <taxon>Eucoccidiorida</taxon>
        <taxon>Eimeriorina</taxon>
        <taxon>Sarcocystidae</taxon>
        <taxon>Cystoisospora</taxon>
    </lineage>
</organism>
<reference evidence="1 2" key="1">
    <citation type="journal article" date="2017" name="Int. J. Parasitol.">
        <title>The genome of the protozoan parasite Cystoisospora suis and a reverse vaccinology approach to identify vaccine candidates.</title>
        <authorList>
            <person name="Palmieri N."/>
            <person name="Shrestha A."/>
            <person name="Ruttkowski B."/>
            <person name="Beck T."/>
            <person name="Vogl C."/>
            <person name="Tomley F."/>
            <person name="Blake D.P."/>
            <person name="Joachim A."/>
        </authorList>
    </citation>
    <scope>NUCLEOTIDE SEQUENCE [LARGE SCALE GENOMIC DNA]</scope>
    <source>
        <strain evidence="1 2">Wien I</strain>
    </source>
</reference>
<evidence type="ECO:0000313" key="1">
    <source>
        <dbReference type="EMBL" id="PHJ20146.1"/>
    </source>
</evidence>